<gene>
    <name evidence="1" type="ORF">SAZU_1147</name>
</gene>
<dbReference type="PATRIC" id="fig|146537.3.peg.1206"/>
<dbReference type="Pfam" id="PF13384">
    <property type="entry name" value="HTH_23"/>
    <property type="match status" value="1"/>
</dbReference>
<evidence type="ECO:0000313" key="1">
    <source>
        <dbReference type="EMBL" id="GAP46409.1"/>
    </source>
</evidence>
<dbReference type="EMBL" id="DF968214">
    <property type="protein sequence ID" value="GAP46409.1"/>
    <property type="molecule type" value="Genomic_DNA"/>
</dbReference>
<organism evidence="1 2">
    <name type="scientific">Streptomyces azureus</name>
    <dbReference type="NCBI Taxonomy" id="146537"/>
    <lineage>
        <taxon>Bacteria</taxon>
        <taxon>Bacillati</taxon>
        <taxon>Actinomycetota</taxon>
        <taxon>Actinomycetes</taxon>
        <taxon>Kitasatosporales</taxon>
        <taxon>Streptomycetaceae</taxon>
        <taxon>Streptomyces</taxon>
    </lineage>
</organism>
<dbReference type="AlphaFoldDB" id="A0A0K8PG90"/>
<keyword evidence="2" id="KW-1185">Reference proteome</keyword>
<protein>
    <submittedName>
        <fullName evidence="1">Transposase</fullName>
    </submittedName>
</protein>
<sequence length="78" mass="8867">MRVAEQVRVREIDGDEGQRLLRIIRRGMGSVVTWRRAQMVLLSAQGMPVARIAEVSFTSPDRVRDVIHNFNADGFESL</sequence>
<proteinExistence type="predicted"/>
<reference evidence="1" key="1">
    <citation type="journal article" date="2015" name="Genome Announc.">
        <title>Draft Genome Sequence of Thiostrepton-Producing Streptomyces azureus ATCC 14921.</title>
        <authorList>
            <person name="Sakihara K."/>
            <person name="Maeda J."/>
            <person name="Tashiro K."/>
            <person name="Fujino Y."/>
            <person name="Kuhara S."/>
            <person name="Ohshima T."/>
            <person name="Ogata S."/>
            <person name="Doi K."/>
        </authorList>
    </citation>
    <scope>NUCLEOTIDE SEQUENCE [LARGE SCALE GENOMIC DNA]</scope>
    <source>
        <strain evidence="1">ATCC14921</strain>
    </source>
</reference>
<accession>A0A0K8PG90</accession>
<name>A0A0K8PG90_STRAJ</name>
<evidence type="ECO:0000313" key="2">
    <source>
        <dbReference type="Proteomes" id="UP000053859"/>
    </source>
</evidence>
<dbReference type="Proteomes" id="UP000053859">
    <property type="component" value="Unassembled WGS sequence"/>
</dbReference>